<dbReference type="SMART" id="SM00382">
    <property type="entry name" value="AAA"/>
    <property type="match status" value="1"/>
</dbReference>
<keyword evidence="2 4" id="KW-0067">ATP-binding</keyword>
<proteinExistence type="predicted"/>
<dbReference type="PANTHER" id="PTHR42798:SF4">
    <property type="entry name" value="ABC TRANSPORTER DOMAIN-CONTAINING PROTEIN"/>
    <property type="match status" value="1"/>
</dbReference>
<dbReference type="PANTHER" id="PTHR42798">
    <property type="entry name" value="LIPOPROTEIN-RELEASING SYSTEM ATP-BINDING PROTEIN LOLD"/>
    <property type="match status" value="1"/>
</dbReference>
<dbReference type="InterPro" id="IPR019895">
    <property type="entry name" value="L_ocin_972_ABC"/>
</dbReference>
<comment type="caution">
    <text evidence="4">The sequence shown here is derived from an EMBL/GenBank/DDBJ whole genome shotgun (WGS) entry which is preliminary data.</text>
</comment>
<evidence type="ECO:0000313" key="5">
    <source>
        <dbReference type="Proteomes" id="UP000572212"/>
    </source>
</evidence>
<gene>
    <name evidence="4" type="ORF">GGQ92_003081</name>
</gene>
<dbReference type="InterPro" id="IPR003593">
    <property type="entry name" value="AAA+_ATPase"/>
</dbReference>
<dbReference type="GO" id="GO:0016887">
    <property type="term" value="F:ATP hydrolysis activity"/>
    <property type="evidence" value="ECO:0007669"/>
    <property type="project" value="InterPro"/>
</dbReference>
<evidence type="ECO:0000256" key="2">
    <source>
        <dbReference type="ARBA" id="ARBA00022840"/>
    </source>
</evidence>
<dbReference type="InterPro" id="IPR003439">
    <property type="entry name" value="ABC_transporter-like_ATP-bd"/>
</dbReference>
<dbReference type="PROSITE" id="PS50893">
    <property type="entry name" value="ABC_TRANSPORTER_2"/>
    <property type="match status" value="1"/>
</dbReference>
<evidence type="ECO:0000256" key="1">
    <source>
        <dbReference type="ARBA" id="ARBA00022741"/>
    </source>
</evidence>
<name>A0A841RUW5_9BACI</name>
<dbReference type="GO" id="GO:0005524">
    <property type="term" value="F:ATP binding"/>
    <property type="evidence" value="ECO:0007669"/>
    <property type="project" value="UniProtKB-KW"/>
</dbReference>
<keyword evidence="1" id="KW-0547">Nucleotide-binding</keyword>
<dbReference type="EMBL" id="JACHON010000027">
    <property type="protein sequence ID" value="MBB6514258.1"/>
    <property type="molecule type" value="Genomic_DNA"/>
</dbReference>
<dbReference type="InterPro" id="IPR017871">
    <property type="entry name" value="ABC_transporter-like_CS"/>
</dbReference>
<accession>A0A841RUW5</accession>
<dbReference type="NCBIfam" id="TIGR03608">
    <property type="entry name" value="L_ocin_972_ABC"/>
    <property type="match status" value="1"/>
</dbReference>
<feature type="domain" description="ABC transporter" evidence="3">
    <location>
        <begin position="4"/>
        <end position="208"/>
    </location>
</feature>
<dbReference type="SUPFAM" id="SSF52540">
    <property type="entry name" value="P-loop containing nucleoside triphosphate hydrolases"/>
    <property type="match status" value="1"/>
</dbReference>
<organism evidence="4 5">
    <name type="scientific">Gracilibacillus halotolerans</name>
    <dbReference type="NCBI Taxonomy" id="74386"/>
    <lineage>
        <taxon>Bacteria</taxon>
        <taxon>Bacillati</taxon>
        <taxon>Bacillota</taxon>
        <taxon>Bacilli</taxon>
        <taxon>Bacillales</taxon>
        <taxon>Bacillaceae</taxon>
        <taxon>Gracilibacillus</taxon>
    </lineage>
</organism>
<sequence length="208" mass="23339">MTICELNNISKSFGDKVVIDRFSLKIDQGDFICIAGVSGSGKSTLLNIIGLLDAPDSGVIHVFGKQKVKPNTRVSRKLLKHKIGFLFQNFALVDDKSVNYNLDIASVDKKRLNKDNKIQLLKQLQLDIPLTKKVYQLSGGEQQRLALARLIMKDCELILADEPTASLDSKNRDIVLEFLFQLNKEGKTIVIVSHDPYIKEQCKRVISL</sequence>
<evidence type="ECO:0000313" key="4">
    <source>
        <dbReference type="EMBL" id="MBB6514258.1"/>
    </source>
</evidence>
<dbReference type="AlphaFoldDB" id="A0A841RUW5"/>
<dbReference type="Proteomes" id="UP000572212">
    <property type="component" value="Unassembled WGS sequence"/>
</dbReference>
<keyword evidence="5" id="KW-1185">Reference proteome</keyword>
<dbReference type="InterPro" id="IPR027417">
    <property type="entry name" value="P-loop_NTPase"/>
</dbReference>
<reference evidence="4 5" key="1">
    <citation type="submission" date="2020-08" db="EMBL/GenBank/DDBJ databases">
        <title>Genomic Encyclopedia of Type Strains, Phase IV (KMG-IV): sequencing the most valuable type-strain genomes for metagenomic binning, comparative biology and taxonomic classification.</title>
        <authorList>
            <person name="Goeker M."/>
        </authorList>
    </citation>
    <scope>NUCLEOTIDE SEQUENCE [LARGE SCALE GENOMIC DNA]</scope>
    <source>
        <strain evidence="4 5">DSM 11805</strain>
    </source>
</reference>
<dbReference type="Pfam" id="PF00005">
    <property type="entry name" value="ABC_tran"/>
    <property type="match status" value="1"/>
</dbReference>
<evidence type="ECO:0000259" key="3">
    <source>
        <dbReference type="PROSITE" id="PS50893"/>
    </source>
</evidence>
<dbReference type="PROSITE" id="PS00211">
    <property type="entry name" value="ABC_TRANSPORTER_1"/>
    <property type="match status" value="1"/>
</dbReference>
<protein>
    <submittedName>
        <fullName evidence="4">Putative ABC transport system ATP-binding protein</fullName>
    </submittedName>
</protein>
<dbReference type="RefSeq" id="WP_343068851.1">
    <property type="nucleotide sequence ID" value="NZ_BAAACU010000034.1"/>
</dbReference>
<dbReference type="Gene3D" id="3.40.50.300">
    <property type="entry name" value="P-loop containing nucleotide triphosphate hydrolases"/>
    <property type="match status" value="1"/>
</dbReference>